<evidence type="ECO:0000256" key="4">
    <source>
        <dbReference type="ARBA" id="ARBA00022723"/>
    </source>
</evidence>
<dbReference type="InterPro" id="IPR058240">
    <property type="entry name" value="rSAM_sf"/>
</dbReference>
<keyword evidence="3" id="KW-0949">S-adenosyl-L-methionine</keyword>
<dbReference type="Pfam" id="PF13186">
    <property type="entry name" value="SPASM"/>
    <property type="match status" value="1"/>
</dbReference>
<dbReference type="InterPro" id="IPR007197">
    <property type="entry name" value="rSAM"/>
</dbReference>
<evidence type="ECO:0000256" key="6">
    <source>
        <dbReference type="ARBA" id="ARBA00023014"/>
    </source>
</evidence>
<dbReference type="PROSITE" id="PS51918">
    <property type="entry name" value="RADICAL_SAM"/>
    <property type="match status" value="1"/>
</dbReference>
<evidence type="ECO:0000313" key="9">
    <source>
        <dbReference type="Proteomes" id="UP000199322"/>
    </source>
</evidence>
<evidence type="ECO:0000256" key="5">
    <source>
        <dbReference type="ARBA" id="ARBA00023004"/>
    </source>
</evidence>
<dbReference type="SFLD" id="SFLDG01067">
    <property type="entry name" value="SPASM/twitch_domain_containing"/>
    <property type="match status" value="1"/>
</dbReference>
<dbReference type="Gene3D" id="3.20.20.70">
    <property type="entry name" value="Aldolase class I"/>
    <property type="match status" value="1"/>
</dbReference>
<keyword evidence="9" id="KW-1185">Reference proteome</keyword>
<dbReference type="CDD" id="cd01335">
    <property type="entry name" value="Radical_SAM"/>
    <property type="match status" value="1"/>
</dbReference>
<keyword evidence="4" id="KW-0479">Metal-binding</keyword>
<feature type="domain" description="Radical SAM core" evidence="7">
    <location>
        <begin position="18"/>
        <end position="239"/>
    </location>
</feature>
<dbReference type="STRING" id="28234.SAMN04488588_1527"/>
<keyword evidence="6" id="KW-0411">Iron-sulfur</keyword>
<dbReference type="Proteomes" id="UP000199322">
    <property type="component" value="Unassembled WGS sequence"/>
</dbReference>
<dbReference type="SFLD" id="SFLDS00029">
    <property type="entry name" value="Radical_SAM"/>
    <property type="match status" value="1"/>
</dbReference>
<dbReference type="GO" id="GO:0046872">
    <property type="term" value="F:metal ion binding"/>
    <property type="evidence" value="ECO:0007669"/>
    <property type="project" value="UniProtKB-KW"/>
</dbReference>
<evidence type="ECO:0000259" key="7">
    <source>
        <dbReference type="PROSITE" id="PS51918"/>
    </source>
</evidence>
<dbReference type="InterPro" id="IPR013785">
    <property type="entry name" value="Aldolase_TIM"/>
</dbReference>
<dbReference type="NCBIfam" id="TIGR04085">
    <property type="entry name" value="rSAM_more_4Fe4S"/>
    <property type="match status" value="1"/>
</dbReference>
<dbReference type="InterPro" id="IPR050377">
    <property type="entry name" value="Radical_SAM_PqqE_MftC-like"/>
</dbReference>
<evidence type="ECO:0000313" key="8">
    <source>
        <dbReference type="EMBL" id="SDC66772.1"/>
    </source>
</evidence>
<dbReference type="PANTHER" id="PTHR11228">
    <property type="entry name" value="RADICAL SAM DOMAIN PROTEIN"/>
    <property type="match status" value="1"/>
</dbReference>
<dbReference type="InterPro" id="IPR006638">
    <property type="entry name" value="Elp3/MiaA/NifB-like_rSAM"/>
</dbReference>
<sequence length="364" mass="43543">MTNYEEKLYNQFIDRINDDNYLIIQWHITNRCEEKCKHCYLDKEKIKDFPNEHVDLVLNKIYDLSILIKKKVIIILIGGDPLLNPIFWEIVKKINKYNFFFKVSGNHHKLSLKNIKRLKNEGILSYQMSLDGPEQINDNIRSSGNYIKTLNAIKDLIENDIEVTIKSVVSSYNIKHIKKMLYEISTIENFRNIKYNFCRFIPNKNNEKHFIENIKPNLYKNFITEIFELLNDQNKIEILLREHLIIPILFEKNIISENFIERINYIYKKYNRTNFIDSCSMWRDFFVIDINGNILPCKKVPIVFGNIIKDDFYSIKIKKDQFLNTEENECQICKYYLFCKGCPAVSYSLKKSIFKKDPTCWIEL</sequence>
<keyword evidence="5" id="KW-0408">Iron</keyword>
<gene>
    <name evidence="8" type="ORF">SAMN04488588_1527</name>
</gene>
<accession>A0A1G6NG23</accession>
<dbReference type="InterPro" id="IPR017200">
    <property type="entry name" value="PqqE-like"/>
</dbReference>
<dbReference type="AlphaFoldDB" id="A0A1G6NG23"/>
<dbReference type="GO" id="GO:0003824">
    <property type="term" value="F:catalytic activity"/>
    <property type="evidence" value="ECO:0007669"/>
    <property type="project" value="InterPro"/>
</dbReference>
<comment type="cofactor">
    <cofactor evidence="1">
        <name>[4Fe-4S] cluster</name>
        <dbReference type="ChEBI" id="CHEBI:49883"/>
    </cofactor>
</comment>
<dbReference type="EMBL" id="FMYV01000006">
    <property type="protein sequence ID" value="SDC66772.1"/>
    <property type="molecule type" value="Genomic_DNA"/>
</dbReference>
<dbReference type="PANTHER" id="PTHR11228:SF7">
    <property type="entry name" value="PQQA PEPTIDE CYCLASE"/>
    <property type="match status" value="1"/>
</dbReference>
<dbReference type="InterPro" id="IPR023885">
    <property type="entry name" value="4Fe4S-binding_SPASM_dom"/>
</dbReference>
<dbReference type="PIRSF" id="PIRSF037420">
    <property type="entry name" value="PQQ_syn_pqqE"/>
    <property type="match status" value="1"/>
</dbReference>
<dbReference type="RefSeq" id="WP_091404404.1">
    <property type="nucleotide sequence ID" value="NZ_FMYV01000006.1"/>
</dbReference>
<evidence type="ECO:0000256" key="1">
    <source>
        <dbReference type="ARBA" id="ARBA00001966"/>
    </source>
</evidence>
<dbReference type="Pfam" id="PF04055">
    <property type="entry name" value="Radical_SAM"/>
    <property type="match status" value="1"/>
</dbReference>
<reference evidence="8 9" key="1">
    <citation type="submission" date="2016-10" db="EMBL/GenBank/DDBJ databases">
        <authorList>
            <person name="de Groot N.N."/>
        </authorList>
    </citation>
    <scope>NUCLEOTIDE SEQUENCE [LARGE SCALE GENOMIC DNA]</scope>
    <source>
        <strain evidence="8 9">WG14</strain>
    </source>
</reference>
<name>A0A1G6NG23_9BACT</name>
<keyword evidence="2" id="KW-0004">4Fe-4S</keyword>
<dbReference type="SMART" id="SM00729">
    <property type="entry name" value="Elp3"/>
    <property type="match status" value="1"/>
</dbReference>
<evidence type="ECO:0000256" key="3">
    <source>
        <dbReference type="ARBA" id="ARBA00022691"/>
    </source>
</evidence>
<dbReference type="GO" id="GO:0051539">
    <property type="term" value="F:4 iron, 4 sulfur cluster binding"/>
    <property type="evidence" value="ECO:0007669"/>
    <property type="project" value="UniProtKB-KW"/>
</dbReference>
<evidence type="ECO:0000256" key="2">
    <source>
        <dbReference type="ARBA" id="ARBA00022485"/>
    </source>
</evidence>
<protein>
    <submittedName>
        <fullName evidence="8">Radical SAM additional 4Fe4S-binding SPASM domain-containing protein</fullName>
    </submittedName>
</protein>
<dbReference type="SUPFAM" id="SSF102114">
    <property type="entry name" value="Radical SAM enzymes"/>
    <property type="match status" value="1"/>
</dbReference>
<organism evidence="8 9">
    <name type="scientific">Geotoga petraea</name>
    <dbReference type="NCBI Taxonomy" id="28234"/>
    <lineage>
        <taxon>Bacteria</taxon>
        <taxon>Thermotogati</taxon>
        <taxon>Thermotogota</taxon>
        <taxon>Thermotogae</taxon>
        <taxon>Petrotogales</taxon>
        <taxon>Petrotogaceae</taxon>
        <taxon>Geotoga</taxon>
    </lineage>
</organism>
<proteinExistence type="predicted"/>